<dbReference type="PROSITE" id="PS50887">
    <property type="entry name" value="GGDEF"/>
    <property type="match status" value="1"/>
</dbReference>
<dbReference type="InterPro" id="IPR011006">
    <property type="entry name" value="CheY-like_superfamily"/>
</dbReference>
<comment type="catalytic activity">
    <reaction evidence="2">
        <text>2 GTP = 3',3'-c-di-GMP + 2 diphosphate</text>
        <dbReference type="Rhea" id="RHEA:24898"/>
        <dbReference type="ChEBI" id="CHEBI:33019"/>
        <dbReference type="ChEBI" id="CHEBI:37565"/>
        <dbReference type="ChEBI" id="CHEBI:58805"/>
        <dbReference type="EC" id="2.7.7.65"/>
    </reaction>
</comment>
<dbReference type="EC" id="2.7.7.65" evidence="1"/>
<evidence type="ECO:0000256" key="2">
    <source>
        <dbReference type="ARBA" id="ARBA00034247"/>
    </source>
</evidence>
<dbReference type="OrthoDB" id="9812034at2"/>
<comment type="caution">
    <text evidence="3">Lacks conserved residue(s) required for the propagation of feature annotation.</text>
</comment>
<dbReference type="GO" id="GO:0005886">
    <property type="term" value="C:plasma membrane"/>
    <property type="evidence" value="ECO:0007669"/>
    <property type="project" value="TreeGrafter"/>
</dbReference>
<dbReference type="Gene3D" id="3.30.70.270">
    <property type="match status" value="1"/>
</dbReference>
<dbReference type="AlphaFoldDB" id="A0A1G9LUQ4"/>
<gene>
    <name evidence="6" type="ORF">SAMN05660860_00936</name>
</gene>
<dbReference type="SMART" id="SM00267">
    <property type="entry name" value="GGDEF"/>
    <property type="match status" value="1"/>
</dbReference>
<evidence type="ECO:0000313" key="7">
    <source>
        <dbReference type="Proteomes" id="UP000182146"/>
    </source>
</evidence>
<sequence length="324" mass="36135">MNLQAVIFAHTRSELDLLARVGAGEGLLEAASHCAGEEQLFDVLENRNVELILYSCDQRGPEALLWLKNLAKRDRWKEIPVVVFTGEEQVETRVAALEMGACDVLSFTTPGPEIAARLRCRLRERKEIKKIKKSREDLARVALTDGLTGLCNRAFFDASLESEAARSARTGASYSLLLVDVDHFKWVNDTYGHQLGDTVLQAIARVLRHAVRKSDMAFRYGGEEFALLLPETDIPKAQVLAARIHREIADLAADYAHFRQPLTVSIGISCCPGEETVEGALIFEQADCALYSAKRNGRNRTEIFQFGKTEFKASEMHAPSNLRM</sequence>
<evidence type="ECO:0000313" key="6">
    <source>
        <dbReference type="EMBL" id="SDL65653.1"/>
    </source>
</evidence>
<dbReference type="Gene3D" id="3.40.50.2300">
    <property type="match status" value="1"/>
</dbReference>
<dbReference type="EMBL" id="FNGU01000002">
    <property type="protein sequence ID" value="SDL65653.1"/>
    <property type="molecule type" value="Genomic_DNA"/>
</dbReference>
<dbReference type="NCBIfam" id="TIGR00254">
    <property type="entry name" value="GGDEF"/>
    <property type="match status" value="1"/>
</dbReference>
<feature type="domain" description="Response regulatory" evidence="4">
    <location>
        <begin position="1"/>
        <end position="122"/>
    </location>
</feature>
<dbReference type="Proteomes" id="UP000182146">
    <property type="component" value="Unassembled WGS sequence"/>
</dbReference>
<dbReference type="PANTHER" id="PTHR45138">
    <property type="entry name" value="REGULATORY COMPONENTS OF SENSORY TRANSDUCTION SYSTEM"/>
    <property type="match status" value="1"/>
</dbReference>
<dbReference type="GO" id="GO:1902201">
    <property type="term" value="P:negative regulation of bacterial-type flagellum-dependent cell motility"/>
    <property type="evidence" value="ECO:0007669"/>
    <property type="project" value="TreeGrafter"/>
</dbReference>
<dbReference type="InterPro" id="IPR029787">
    <property type="entry name" value="Nucleotide_cyclase"/>
</dbReference>
<dbReference type="RefSeq" id="WP_052445869.1">
    <property type="nucleotide sequence ID" value="NZ_FNGU01000002.1"/>
</dbReference>
<dbReference type="InterPro" id="IPR001789">
    <property type="entry name" value="Sig_transdc_resp-reg_receiver"/>
</dbReference>
<dbReference type="CDD" id="cd01949">
    <property type="entry name" value="GGDEF"/>
    <property type="match status" value="1"/>
</dbReference>
<proteinExistence type="predicted"/>
<organism evidence="6 7">
    <name type="scientific">Geoalkalibacter ferrihydriticus</name>
    <dbReference type="NCBI Taxonomy" id="392333"/>
    <lineage>
        <taxon>Bacteria</taxon>
        <taxon>Pseudomonadati</taxon>
        <taxon>Thermodesulfobacteriota</taxon>
        <taxon>Desulfuromonadia</taxon>
        <taxon>Desulfuromonadales</taxon>
        <taxon>Geoalkalibacteraceae</taxon>
        <taxon>Geoalkalibacter</taxon>
    </lineage>
</organism>
<feature type="domain" description="GGDEF" evidence="5">
    <location>
        <begin position="172"/>
        <end position="306"/>
    </location>
</feature>
<dbReference type="GO" id="GO:0043709">
    <property type="term" value="P:cell adhesion involved in single-species biofilm formation"/>
    <property type="evidence" value="ECO:0007669"/>
    <property type="project" value="TreeGrafter"/>
</dbReference>
<dbReference type="GO" id="GO:0052621">
    <property type="term" value="F:diguanylate cyclase activity"/>
    <property type="evidence" value="ECO:0007669"/>
    <property type="project" value="UniProtKB-EC"/>
</dbReference>
<evidence type="ECO:0000259" key="4">
    <source>
        <dbReference type="PROSITE" id="PS50110"/>
    </source>
</evidence>
<evidence type="ECO:0000259" key="5">
    <source>
        <dbReference type="PROSITE" id="PS50887"/>
    </source>
</evidence>
<name>A0A1G9LUQ4_9BACT</name>
<dbReference type="Pfam" id="PF00990">
    <property type="entry name" value="GGDEF"/>
    <property type="match status" value="1"/>
</dbReference>
<dbReference type="GO" id="GO:0000160">
    <property type="term" value="P:phosphorelay signal transduction system"/>
    <property type="evidence" value="ECO:0007669"/>
    <property type="project" value="InterPro"/>
</dbReference>
<accession>A0A1G9LUQ4</accession>
<protein>
    <recommendedName>
        <fullName evidence="1">diguanylate cyclase</fullName>
        <ecNumber evidence="1">2.7.7.65</ecNumber>
    </recommendedName>
</protein>
<dbReference type="PANTHER" id="PTHR45138:SF9">
    <property type="entry name" value="DIGUANYLATE CYCLASE DGCM-RELATED"/>
    <property type="match status" value="1"/>
</dbReference>
<dbReference type="SUPFAM" id="SSF52172">
    <property type="entry name" value="CheY-like"/>
    <property type="match status" value="1"/>
</dbReference>
<dbReference type="InterPro" id="IPR000160">
    <property type="entry name" value="GGDEF_dom"/>
</dbReference>
<dbReference type="InterPro" id="IPR043128">
    <property type="entry name" value="Rev_trsase/Diguanyl_cyclase"/>
</dbReference>
<dbReference type="STRING" id="392333.SAMN05660860_00936"/>
<dbReference type="InterPro" id="IPR050469">
    <property type="entry name" value="Diguanylate_Cyclase"/>
</dbReference>
<reference evidence="6 7" key="1">
    <citation type="submission" date="2016-10" db="EMBL/GenBank/DDBJ databases">
        <authorList>
            <person name="de Groot N.N."/>
        </authorList>
    </citation>
    <scope>NUCLEOTIDE SEQUENCE [LARGE SCALE GENOMIC DNA]</scope>
    <source>
        <strain evidence="6 7">DSM 17813</strain>
    </source>
</reference>
<evidence type="ECO:0000256" key="1">
    <source>
        <dbReference type="ARBA" id="ARBA00012528"/>
    </source>
</evidence>
<evidence type="ECO:0000256" key="3">
    <source>
        <dbReference type="PROSITE-ProRule" id="PRU00169"/>
    </source>
</evidence>
<dbReference type="SUPFAM" id="SSF55073">
    <property type="entry name" value="Nucleotide cyclase"/>
    <property type="match status" value="1"/>
</dbReference>
<dbReference type="FunFam" id="3.30.70.270:FF:000001">
    <property type="entry name" value="Diguanylate cyclase domain protein"/>
    <property type="match status" value="1"/>
</dbReference>
<dbReference type="PROSITE" id="PS50110">
    <property type="entry name" value="RESPONSE_REGULATORY"/>
    <property type="match status" value="1"/>
</dbReference>